<dbReference type="InterPro" id="IPR015421">
    <property type="entry name" value="PyrdxlP-dep_Trfase_major"/>
</dbReference>
<dbReference type="PANTHER" id="PTHR46577:SF2">
    <property type="entry name" value="TRANSCRIPTIONAL REGULATORY PROTEIN"/>
    <property type="match status" value="1"/>
</dbReference>
<dbReference type="CDD" id="cd07377">
    <property type="entry name" value="WHTH_GntR"/>
    <property type="match status" value="1"/>
</dbReference>
<dbReference type="Pfam" id="PF00392">
    <property type="entry name" value="GntR"/>
    <property type="match status" value="1"/>
</dbReference>
<dbReference type="OrthoDB" id="9802328at2"/>
<keyword evidence="6" id="KW-0808">Transferase</keyword>
<dbReference type="Gene3D" id="3.40.640.10">
    <property type="entry name" value="Type I PLP-dependent aspartate aminotransferase-like (Major domain)"/>
    <property type="match status" value="1"/>
</dbReference>
<dbReference type="SUPFAM" id="SSF46785">
    <property type="entry name" value="Winged helix' DNA-binding domain"/>
    <property type="match status" value="1"/>
</dbReference>
<dbReference type="GO" id="GO:0003677">
    <property type="term" value="F:DNA binding"/>
    <property type="evidence" value="ECO:0007669"/>
    <property type="project" value="UniProtKB-KW"/>
</dbReference>
<dbReference type="InterPro" id="IPR015422">
    <property type="entry name" value="PyrdxlP-dep_Trfase_small"/>
</dbReference>
<dbReference type="GO" id="GO:0008483">
    <property type="term" value="F:transaminase activity"/>
    <property type="evidence" value="ECO:0007669"/>
    <property type="project" value="UniProtKB-KW"/>
</dbReference>
<name>A0A3S1CVF9_9BACT</name>
<dbReference type="SUPFAM" id="SSF53383">
    <property type="entry name" value="PLP-dependent transferases"/>
    <property type="match status" value="1"/>
</dbReference>
<evidence type="ECO:0000256" key="1">
    <source>
        <dbReference type="ARBA" id="ARBA00005384"/>
    </source>
</evidence>
<dbReference type="Gene3D" id="3.90.1150.10">
    <property type="entry name" value="Aspartate Aminotransferase, domain 1"/>
    <property type="match status" value="1"/>
</dbReference>
<dbReference type="InterPro" id="IPR036390">
    <property type="entry name" value="WH_DNA-bd_sf"/>
</dbReference>
<evidence type="ECO:0000313" key="6">
    <source>
        <dbReference type="EMBL" id="NSL86385.1"/>
    </source>
</evidence>
<protein>
    <submittedName>
        <fullName evidence="6">PLP-dependent aminotransferase family protein</fullName>
    </submittedName>
</protein>
<dbReference type="GO" id="GO:0003700">
    <property type="term" value="F:DNA-binding transcription factor activity"/>
    <property type="evidence" value="ECO:0007669"/>
    <property type="project" value="InterPro"/>
</dbReference>
<keyword evidence="5" id="KW-0804">Transcription</keyword>
<gene>
    <name evidence="6" type="ORF">ECE50_006070</name>
</gene>
<evidence type="ECO:0000256" key="4">
    <source>
        <dbReference type="ARBA" id="ARBA00023125"/>
    </source>
</evidence>
<evidence type="ECO:0000256" key="3">
    <source>
        <dbReference type="ARBA" id="ARBA00023015"/>
    </source>
</evidence>
<evidence type="ECO:0000313" key="7">
    <source>
        <dbReference type="Proteomes" id="UP000281028"/>
    </source>
</evidence>
<keyword evidence="6" id="KW-0032">Aminotransferase</keyword>
<evidence type="ECO:0000256" key="5">
    <source>
        <dbReference type="ARBA" id="ARBA00023163"/>
    </source>
</evidence>
<dbReference type="PROSITE" id="PS50949">
    <property type="entry name" value="HTH_GNTR"/>
    <property type="match status" value="1"/>
</dbReference>
<organism evidence="6 7">
    <name type="scientific">Chitinophaga solisilvae</name>
    <dbReference type="NCBI Taxonomy" id="1233460"/>
    <lineage>
        <taxon>Bacteria</taxon>
        <taxon>Pseudomonadati</taxon>
        <taxon>Bacteroidota</taxon>
        <taxon>Chitinophagia</taxon>
        <taxon>Chitinophagales</taxon>
        <taxon>Chitinophagaceae</taxon>
        <taxon>Chitinophaga</taxon>
    </lineage>
</organism>
<keyword evidence="2" id="KW-0663">Pyridoxal phosphate</keyword>
<keyword evidence="7" id="KW-1185">Reference proteome</keyword>
<comment type="similarity">
    <text evidence="1">In the C-terminal section; belongs to the class-I pyridoxal-phosphate-dependent aminotransferase family.</text>
</comment>
<dbReference type="CDD" id="cd00609">
    <property type="entry name" value="AAT_like"/>
    <property type="match status" value="1"/>
</dbReference>
<dbReference type="PANTHER" id="PTHR46577">
    <property type="entry name" value="HTH-TYPE TRANSCRIPTIONAL REGULATORY PROTEIN GABR"/>
    <property type="match status" value="1"/>
</dbReference>
<dbReference type="Pfam" id="PF00155">
    <property type="entry name" value="Aminotran_1_2"/>
    <property type="match status" value="1"/>
</dbReference>
<dbReference type="InterPro" id="IPR000524">
    <property type="entry name" value="Tscrpt_reg_HTH_GntR"/>
</dbReference>
<sequence>MTAYRYEVFTSDIERHIAAGTYKPGHKLPSVRVLKEKYKTSISTIQNGYEYLMIKGLVESVPKSGYYVSRQPFPAGHIKAVSRPPAVRDAVFRHRLQQTTGEGKPHSTAAFHAAAPGDLLMPQKLLLRTMQQVIRESGAALLRYYPPDGSPLLKEHIVKRAAGYNTLMQPENMLITDGALQALYIALAAVCMPGDVIAVESPCVFSVLEVISMLRLRVVEIPCSSDGFDIDFLKKSCIHAPVKAIVVTPNFHNPTGLLMTTAQKKQLLTVAQYHNIPLIENDIYGDLHFGAERPENILSMDDSGLVMTCASWSKSLAPGIRVGWLYAGKFFSRAEQLKFSLGSSVAPVYQETVAKLLQSRQYDRHVRAFRLQLARNAFMTINLLTTSFPAGIRYTTPQGGYGLWVQLPARTDISRFYVQCDKIGVQFTPGASFSYGNDYQRFFRIVFADKYTARRKQALRLAGQNLR</sequence>
<keyword evidence="4" id="KW-0238">DNA-binding</keyword>
<dbReference type="EMBL" id="RIAR02000001">
    <property type="protein sequence ID" value="NSL86385.1"/>
    <property type="molecule type" value="Genomic_DNA"/>
</dbReference>
<dbReference type="InterPro" id="IPR036388">
    <property type="entry name" value="WH-like_DNA-bd_sf"/>
</dbReference>
<keyword evidence="3" id="KW-0805">Transcription regulation</keyword>
<accession>A0A3S1CVF9</accession>
<dbReference type="InterPro" id="IPR051446">
    <property type="entry name" value="HTH_trans_reg/aminotransferase"/>
</dbReference>
<dbReference type="Proteomes" id="UP000281028">
    <property type="component" value="Unassembled WGS sequence"/>
</dbReference>
<reference evidence="6" key="1">
    <citation type="submission" date="2020-05" db="EMBL/GenBank/DDBJ databases">
        <title>Chitinophaga laudate sp. nov., isolated from a tropical peat swamp.</title>
        <authorList>
            <person name="Goh C.B.S."/>
            <person name="Lee M.S."/>
            <person name="Parimannan S."/>
            <person name="Pasbakhsh P."/>
            <person name="Yule C.M."/>
            <person name="Rajandas H."/>
            <person name="Loke S."/>
            <person name="Croft L."/>
            <person name="Tan J.B.L."/>
        </authorList>
    </citation>
    <scope>NUCLEOTIDE SEQUENCE</scope>
    <source>
        <strain evidence="6">Mgbs1</strain>
    </source>
</reference>
<dbReference type="SMART" id="SM00345">
    <property type="entry name" value="HTH_GNTR"/>
    <property type="match status" value="1"/>
</dbReference>
<dbReference type="AlphaFoldDB" id="A0A3S1CVF9"/>
<dbReference type="GO" id="GO:0030170">
    <property type="term" value="F:pyridoxal phosphate binding"/>
    <property type="evidence" value="ECO:0007669"/>
    <property type="project" value="InterPro"/>
</dbReference>
<evidence type="ECO:0000256" key="2">
    <source>
        <dbReference type="ARBA" id="ARBA00022898"/>
    </source>
</evidence>
<proteinExistence type="inferred from homology"/>
<comment type="caution">
    <text evidence="6">The sequence shown here is derived from an EMBL/GenBank/DDBJ whole genome shotgun (WGS) entry which is preliminary data.</text>
</comment>
<dbReference type="Gene3D" id="1.10.10.10">
    <property type="entry name" value="Winged helix-like DNA-binding domain superfamily/Winged helix DNA-binding domain"/>
    <property type="match status" value="1"/>
</dbReference>
<dbReference type="InterPro" id="IPR015424">
    <property type="entry name" value="PyrdxlP-dep_Trfase"/>
</dbReference>
<dbReference type="InterPro" id="IPR004839">
    <property type="entry name" value="Aminotransferase_I/II_large"/>
</dbReference>